<name>A0ACC2J5S8_9PEZI</name>
<accession>A0ACC2J5S8</accession>
<keyword evidence="2" id="KW-1185">Reference proteome</keyword>
<proteinExistence type="predicted"/>
<gene>
    <name evidence="1" type="ORF">O1611_g9759</name>
</gene>
<dbReference type="EMBL" id="JAPUUL010003483">
    <property type="protein sequence ID" value="KAJ8122770.1"/>
    <property type="molecule type" value="Genomic_DNA"/>
</dbReference>
<protein>
    <submittedName>
        <fullName evidence="1">Uncharacterized protein</fullName>
    </submittedName>
</protein>
<reference evidence="1" key="1">
    <citation type="submission" date="2022-12" db="EMBL/GenBank/DDBJ databases">
        <title>Genome Sequence of Lasiodiplodia mahajangana.</title>
        <authorList>
            <person name="Buettner E."/>
        </authorList>
    </citation>
    <scope>NUCLEOTIDE SEQUENCE</scope>
    <source>
        <strain evidence="1">VT137</strain>
    </source>
</reference>
<organism evidence="1 2">
    <name type="scientific">Lasiodiplodia mahajangana</name>
    <dbReference type="NCBI Taxonomy" id="1108764"/>
    <lineage>
        <taxon>Eukaryota</taxon>
        <taxon>Fungi</taxon>
        <taxon>Dikarya</taxon>
        <taxon>Ascomycota</taxon>
        <taxon>Pezizomycotina</taxon>
        <taxon>Dothideomycetes</taxon>
        <taxon>Dothideomycetes incertae sedis</taxon>
        <taxon>Botryosphaeriales</taxon>
        <taxon>Botryosphaeriaceae</taxon>
        <taxon>Lasiodiplodia</taxon>
    </lineage>
</organism>
<evidence type="ECO:0000313" key="2">
    <source>
        <dbReference type="Proteomes" id="UP001153332"/>
    </source>
</evidence>
<sequence>MTLIDRDKFTGNEDDLFIYRQPSHDSSSHSSDTSHHSAVPKGGPGRGKKKSEGTSKGQAGAIAASLTSVGYFAKVDLYVNSKLPLDLPSFRIPIPIYPLLCLAAHYSERVYEKPRGAERDAHVDANWKTGAKAMYIKSVPMDHMGTIVFAIRGTATFMDWAVNLNTAPTAPTSFLDDAGNFCHAGFLSVARKMIAPVAARLRQLLQEDPGRCSHSLLITGHSAGGAIASLLYMHMLATSEAASSELNLLTGVFRRIHCVTFGSPPVSLFPLQTPHRQELKKSLFYSFVNEGDPVTRADKAYVKSLLELFAAPAPAAVNANRSLTAPKNPPPKPQDKKSKFALAPKTSKPSVKPSHSAQSDSSTKNKQTSGPGASLESAIKHAKQRRAGRGAQVGQAACQGQAGEDGRGAA</sequence>
<comment type="caution">
    <text evidence="1">The sequence shown here is derived from an EMBL/GenBank/DDBJ whole genome shotgun (WGS) entry which is preliminary data.</text>
</comment>
<evidence type="ECO:0000313" key="1">
    <source>
        <dbReference type="EMBL" id="KAJ8122770.1"/>
    </source>
</evidence>
<dbReference type="Proteomes" id="UP001153332">
    <property type="component" value="Unassembled WGS sequence"/>
</dbReference>